<dbReference type="EMBL" id="JACWFH010000030">
    <property type="protein sequence ID" value="MBY0098872.1"/>
    <property type="molecule type" value="Genomic_DNA"/>
</dbReference>
<gene>
    <name evidence="1" type="ORF">H0185_19085</name>
</gene>
<organism evidence="1 2">
    <name type="scientific">Mesobacillus maritimus</name>
    <dbReference type="NCBI Taxonomy" id="1643336"/>
    <lineage>
        <taxon>Bacteria</taxon>
        <taxon>Bacillati</taxon>
        <taxon>Bacillota</taxon>
        <taxon>Bacilli</taxon>
        <taxon>Bacillales</taxon>
        <taxon>Bacillaceae</taxon>
        <taxon>Mesobacillus</taxon>
    </lineage>
</organism>
<keyword evidence="2" id="KW-1185">Reference proteome</keyword>
<dbReference type="RefSeq" id="WP_221875092.1">
    <property type="nucleotide sequence ID" value="NZ_JACWFH010000030.1"/>
</dbReference>
<comment type="caution">
    <text evidence="1">The sequence shown here is derived from an EMBL/GenBank/DDBJ whole genome shotgun (WGS) entry which is preliminary data.</text>
</comment>
<dbReference type="Proteomes" id="UP000769780">
    <property type="component" value="Unassembled WGS sequence"/>
</dbReference>
<dbReference type="NCBIfam" id="NF007714">
    <property type="entry name" value="PRK10410.1-2"/>
    <property type="match status" value="1"/>
</dbReference>
<evidence type="ECO:0000313" key="1">
    <source>
        <dbReference type="EMBL" id="MBY0098872.1"/>
    </source>
</evidence>
<dbReference type="Pfam" id="PF11756">
    <property type="entry name" value="YgbA_NO"/>
    <property type="match status" value="1"/>
</dbReference>
<name>A0ABS7K9D4_9BACI</name>
<protein>
    <submittedName>
        <fullName evidence="1">Nitrous oxide-stimulated promoter family protein</fullName>
    </submittedName>
</protein>
<accession>A0ABS7K9D4</accession>
<reference evidence="1 2" key="1">
    <citation type="submission" date="2020-07" db="EMBL/GenBank/DDBJ databases">
        <title>Fungal Genomes of the International Space Station.</title>
        <authorList>
            <person name="Seuylemezian A."/>
            <person name="Singh N.K."/>
            <person name="Wood J."/>
            <person name="Venkateswaran K."/>
        </authorList>
    </citation>
    <scope>NUCLEOTIDE SEQUENCE [LARGE SCALE GENOMIC DNA]</scope>
    <source>
        <strain evidence="1 2">PL-B2</strain>
    </source>
</reference>
<sequence>MTKQPISRNNGPKIQQEKDTVTKMIELYCRKKHRHKELCEECTELQNYAHKRLSLCPFGEEKGACSNCSVHCYKPEYRTKIKAVMRNTGPWMLIYHPLYSIKHLISTHRSGK</sequence>
<dbReference type="InterPro" id="IPR020483">
    <property type="entry name" value="Uncharacterised_YgbA"/>
</dbReference>
<evidence type="ECO:0000313" key="2">
    <source>
        <dbReference type="Proteomes" id="UP000769780"/>
    </source>
</evidence>
<proteinExistence type="predicted"/>